<dbReference type="AlphaFoldDB" id="A0A2A5WNP1"/>
<dbReference type="PANTHER" id="PTHR43394:SF1">
    <property type="entry name" value="ATP-BINDING CASSETTE SUB-FAMILY B MEMBER 10, MITOCHONDRIAL"/>
    <property type="match status" value="1"/>
</dbReference>
<dbReference type="Proteomes" id="UP000219327">
    <property type="component" value="Unassembled WGS sequence"/>
</dbReference>
<feature type="region of interest" description="Disordered" evidence="1">
    <location>
        <begin position="166"/>
        <end position="187"/>
    </location>
</feature>
<dbReference type="GO" id="GO:0005524">
    <property type="term" value="F:ATP binding"/>
    <property type="evidence" value="ECO:0007669"/>
    <property type="project" value="InterPro"/>
</dbReference>
<proteinExistence type="predicted"/>
<protein>
    <recommendedName>
        <fullName evidence="2">ABC transporter domain-containing protein</fullName>
    </recommendedName>
</protein>
<organism evidence="3 4">
    <name type="scientific">OM182 bacterium MED-G24</name>
    <dbReference type="NCBI Taxonomy" id="1986255"/>
    <lineage>
        <taxon>Bacteria</taxon>
        <taxon>Pseudomonadati</taxon>
        <taxon>Pseudomonadota</taxon>
        <taxon>Gammaproteobacteria</taxon>
        <taxon>OMG group</taxon>
        <taxon>OM182 clade</taxon>
    </lineage>
</organism>
<evidence type="ECO:0000256" key="1">
    <source>
        <dbReference type="SAM" id="MobiDB-lite"/>
    </source>
</evidence>
<dbReference type="InterPro" id="IPR003439">
    <property type="entry name" value="ABC_transporter-like_ATP-bd"/>
</dbReference>
<name>A0A2A5WNP1_9GAMM</name>
<dbReference type="GO" id="GO:0015421">
    <property type="term" value="F:ABC-type oligopeptide transporter activity"/>
    <property type="evidence" value="ECO:0007669"/>
    <property type="project" value="TreeGrafter"/>
</dbReference>
<dbReference type="Pfam" id="PF00005">
    <property type="entry name" value="ABC_tran"/>
    <property type="match status" value="1"/>
</dbReference>
<sequence length="187" mass="20775">NQLRAQIAQVLQDPFLFGEPLRSNISYDEPGRRLDQVWSSADAAALRDTIELFPAQMETVVGERGVTLSGGQKQRTTLARGLIREAPVLILDDCFSSVDTETEEHILGRLKQMRGDRTTILVSHRVSTLRHCDRIVVLDEGEIAELGSHEELLRADGMYAELERVQTQSGDRTQLDGDAADAELHPA</sequence>
<comment type="caution">
    <text evidence="3">The sequence shown here is derived from an EMBL/GenBank/DDBJ whole genome shotgun (WGS) entry which is preliminary data.</text>
</comment>
<gene>
    <name evidence="3" type="ORF">CNE99_07210</name>
</gene>
<dbReference type="Gene3D" id="3.40.50.300">
    <property type="entry name" value="P-loop containing nucleotide triphosphate hydrolases"/>
    <property type="match status" value="1"/>
</dbReference>
<evidence type="ECO:0000259" key="2">
    <source>
        <dbReference type="PROSITE" id="PS50893"/>
    </source>
</evidence>
<dbReference type="SUPFAM" id="SSF52540">
    <property type="entry name" value="P-loop containing nucleoside triphosphate hydrolases"/>
    <property type="match status" value="1"/>
</dbReference>
<evidence type="ECO:0000313" key="4">
    <source>
        <dbReference type="Proteomes" id="UP000219327"/>
    </source>
</evidence>
<feature type="non-terminal residue" evidence="3">
    <location>
        <position position="1"/>
    </location>
</feature>
<dbReference type="EMBL" id="NTKD01000039">
    <property type="protein sequence ID" value="PDH38165.1"/>
    <property type="molecule type" value="Genomic_DNA"/>
</dbReference>
<evidence type="ECO:0000313" key="3">
    <source>
        <dbReference type="EMBL" id="PDH38165.1"/>
    </source>
</evidence>
<dbReference type="GO" id="GO:0016887">
    <property type="term" value="F:ATP hydrolysis activity"/>
    <property type="evidence" value="ECO:0007669"/>
    <property type="project" value="InterPro"/>
</dbReference>
<dbReference type="PROSITE" id="PS50893">
    <property type="entry name" value="ABC_TRANSPORTER_2"/>
    <property type="match status" value="1"/>
</dbReference>
<feature type="domain" description="ABC transporter" evidence="2">
    <location>
        <begin position="2"/>
        <end position="165"/>
    </location>
</feature>
<accession>A0A2A5WNP1</accession>
<dbReference type="InterPro" id="IPR027417">
    <property type="entry name" value="P-loop_NTPase"/>
</dbReference>
<reference evidence="3 4" key="1">
    <citation type="submission" date="2017-08" db="EMBL/GenBank/DDBJ databases">
        <title>Fine stratification of microbial communities through a metagenomic profile of the photic zone.</title>
        <authorList>
            <person name="Haro-Moreno J.M."/>
            <person name="Lopez-Perez M."/>
            <person name="De La Torre J."/>
            <person name="Picazo A."/>
            <person name="Camacho A."/>
            <person name="Rodriguez-Valera F."/>
        </authorList>
    </citation>
    <scope>NUCLEOTIDE SEQUENCE [LARGE SCALE GENOMIC DNA]</scope>
    <source>
        <strain evidence="3">MED-G24</strain>
    </source>
</reference>
<dbReference type="InterPro" id="IPR039421">
    <property type="entry name" value="Type_1_exporter"/>
</dbReference>
<dbReference type="PANTHER" id="PTHR43394">
    <property type="entry name" value="ATP-DEPENDENT PERMEASE MDL1, MITOCHONDRIAL"/>
    <property type="match status" value="1"/>
</dbReference>